<evidence type="ECO:0008006" key="4">
    <source>
        <dbReference type="Google" id="ProtNLM"/>
    </source>
</evidence>
<comment type="caution">
    <text evidence="2">The sequence shown here is derived from an EMBL/GenBank/DDBJ whole genome shotgun (WGS) entry which is preliminary data.</text>
</comment>
<dbReference type="SUPFAM" id="SSF48452">
    <property type="entry name" value="TPR-like"/>
    <property type="match status" value="1"/>
</dbReference>
<proteinExistence type="predicted"/>
<keyword evidence="1" id="KW-0732">Signal</keyword>
<accession>A0ABW8PWL4</accession>
<feature type="signal peptide" evidence="1">
    <location>
        <begin position="1"/>
        <end position="28"/>
    </location>
</feature>
<evidence type="ECO:0000313" key="3">
    <source>
        <dbReference type="Proteomes" id="UP001621714"/>
    </source>
</evidence>
<sequence length="406" mass="46157">MSRLHKRTPLALALTGWLALSLSSPVVAAEPVSLTPRQYEQLNRLTQALQEEQGETLVQLGTRLLEQPSGQEAQQAFLRAYAARILAQWYQQQGETALGLSALEQALSHASLLDAETRQATRWFALQLHLELGQYAQALGHLEDWWQEEEQPSAEAYYLRAALLAQVERWVEAQPDIVHALGVQERPSWLTLAVVIFQRTEDWAAAAYWQQKRVELSPEQSELWLQLVQLQRLAGAERQALVTLELAQRQGHLSAAQQEELARRLLVDQQALRAAQVLERMLEQTGSLEVDVLRLTAQAWMQTRAHEPTAIALQRLAAHSSARRDQQLAGDWMFRQGRWQEAIALWQPLVDQLEPRAAARLQLLIAHALVEQEDYAAARRLLQELMATSEEEQARQWLNYLNALDA</sequence>
<name>A0ABW8PWL4_9GAMM</name>
<reference evidence="2 3" key="1">
    <citation type="submission" date="2024-02" db="EMBL/GenBank/DDBJ databases">
        <title>Marinospirillum sp. MEB 164 isolated from Lonar lake sediment.</title>
        <authorList>
            <person name="Joshi A."/>
            <person name="Thite S."/>
        </authorList>
    </citation>
    <scope>NUCLEOTIDE SEQUENCE [LARGE SCALE GENOMIC DNA]</scope>
    <source>
        <strain evidence="2 3">MEB164</strain>
    </source>
</reference>
<organism evidence="2 3">
    <name type="scientific">Marinospirillum alkalitolerans</name>
    <dbReference type="NCBI Taxonomy" id="3123374"/>
    <lineage>
        <taxon>Bacteria</taxon>
        <taxon>Pseudomonadati</taxon>
        <taxon>Pseudomonadota</taxon>
        <taxon>Gammaproteobacteria</taxon>
        <taxon>Oceanospirillales</taxon>
        <taxon>Oceanospirillaceae</taxon>
        <taxon>Marinospirillum</taxon>
    </lineage>
</organism>
<dbReference type="InterPro" id="IPR011990">
    <property type="entry name" value="TPR-like_helical_dom_sf"/>
</dbReference>
<gene>
    <name evidence="2" type="ORF">V6U78_06280</name>
</gene>
<dbReference type="RefSeq" id="WP_405338544.1">
    <property type="nucleotide sequence ID" value="NZ_JBANFI010000003.1"/>
</dbReference>
<keyword evidence="3" id="KW-1185">Reference proteome</keyword>
<dbReference type="EMBL" id="JBANFI010000003">
    <property type="protein sequence ID" value="MFK7160640.1"/>
    <property type="molecule type" value="Genomic_DNA"/>
</dbReference>
<protein>
    <recommendedName>
        <fullName evidence="4">Tetratricopeptide repeat-containing protein</fullName>
    </recommendedName>
</protein>
<dbReference type="Gene3D" id="1.25.40.10">
    <property type="entry name" value="Tetratricopeptide repeat domain"/>
    <property type="match status" value="1"/>
</dbReference>
<dbReference type="Proteomes" id="UP001621714">
    <property type="component" value="Unassembled WGS sequence"/>
</dbReference>
<evidence type="ECO:0000256" key="1">
    <source>
        <dbReference type="SAM" id="SignalP"/>
    </source>
</evidence>
<feature type="chain" id="PRO_5045892057" description="Tetratricopeptide repeat-containing protein" evidence="1">
    <location>
        <begin position="29"/>
        <end position="406"/>
    </location>
</feature>
<evidence type="ECO:0000313" key="2">
    <source>
        <dbReference type="EMBL" id="MFK7160640.1"/>
    </source>
</evidence>